<dbReference type="EMBL" id="JAUSZS010000002">
    <property type="protein sequence ID" value="MDQ0931277.1"/>
    <property type="molecule type" value="Genomic_DNA"/>
</dbReference>
<sequence>MADIDNRDGKNMTDIDNRDGKKLDTRKPELAGERPEGGEQVGAPAVPPPTSAAPDPVRARETDSSHGTRLLPQDERDKLTLRLQHAVTGFVDGPQESVEEADRVLEEVTARFTEAVARSRRTVRATLRSADGKDSGDTEQLRLALRDYRALAERLLHS</sequence>
<proteinExistence type="predicted"/>
<keyword evidence="3" id="KW-1185">Reference proteome</keyword>
<evidence type="ECO:0000313" key="3">
    <source>
        <dbReference type="Proteomes" id="UP001223072"/>
    </source>
</evidence>
<organism evidence="2 3">
    <name type="scientific">Streptomyces turgidiscabies</name>
    <dbReference type="NCBI Taxonomy" id="85558"/>
    <lineage>
        <taxon>Bacteria</taxon>
        <taxon>Bacillati</taxon>
        <taxon>Actinomycetota</taxon>
        <taxon>Actinomycetes</taxon>
        <taxon>Kitasatosporales</taxon>
        <taxon>Streptomycetaceae</taxon>
        <taxon>Streptomyces</taxon>
    </lineage>
</organism>
<evidence type="ECO:0000256" key="1">
    <source>
        <dbReference type="SAM" id="MobiDB-lite"/>
    </source>
</evidence>
<feature type="region of interest" description="Disordered" evidence="1">
    <location>
        <begin position="1"/>
        <end position="76"/>
    </location>
</feature>
<accession>A0ABU0RJG0</accession>
<dbReference type="RefSeq" id="WP_307625366.1">
    <property type="nucleotide sequence ID" value="NZ_JAUSZS010000002.1"/>
</dbReference>
<feature type="compositionally biased region" description="Basic and acidic residues" evidence="1">
    <location>
        <begin position="57"/>
        <end position="76"/>
    </location>
</feature>
<gene>
    <name evidence="2" type="ORF">QFZ49_001184</name>
</gene>
<protein>
    <submittedName>
        <fullName evidence="2">Uncharacterized protein</fullName>
    </submittedName>
</protein>
<evidence type="ECO:0000313" key="2">
    <source>
        <dbReference type="EMBL" id="MDQ0931277.1"/>
    </source>
</evidence>
<feature type="compositionally biased region" description="Basic and acidic residues" evidence="1">
    <location>
        <begin position="1"/>
        <end position="37"/>
    </location>
</feature>
<reference evidence="2 3" key="1">
    <citation type="submission" date="2023-07" db="EMBL/GenBank/DDBJ databases">
        <title>Comparative genomics of wheat-associated soil bacteria to identify genetic determinants of phenazine resistance.</title>
        <authorList>
            <person name="Mouncey N."/>
        </authorList>
    </citation>
    <scope>NUCLEOTIDE SEQUENCE [LARGE SCALE GENOMIC DNA]</scope>
    <source>
        <strain evidence="2 3">W2I16</strain>
    </source>
</reference>
<dbReference type="Proteomes" id="UP001223072">
    <property type="component" value="Unassembled WGS sequence"/>
</dbReference>
<name>A0ABU0RJG0_9ACTN</name>
<comment type="caution">
    <text evidence="2">The sequence shown here is derived from an EMBL/GenBank/DDBJ whole genome shotgun (WGS) entry which is preliminary data.</text>
</comment>